<reference evidence="1" key="1">
    <citation type="submission" date="2014-05" db="EMBL/GenBank/DDBJ databases">
        <authorList>
            <person name="Chronopoulou M."/>
        </authorList>
    </citation>
    <scope>NUCLEOTIDE SEQUENCE</scope>
    <source>
        <tissue evidence="1">Whole organism</tissue>
    </source>
</reference>
<dbReference type="AlphaFoldDB" id="A0A0K2TS65"/>
<proteinExistence type="predicted"/>
<organism evidence="1">
    <name type="scientific">Lepeophtheirus salmonis</name>
    <name type="common">Salmon louse</name>
    <name type="synonym">Caligus salmonis</name>
    <dbReference type="NCBI Taxonomy" id="72036"/>
    <lineage>
        <taxon>Eukaryota</taxon>
        <taxon>Metazoa</taxon>
        <taxon>Ecdysozoa</taxon>
        <taxon>Arthropoda</taxon>
        <taxon>Crustacea</taxon>
        <taxon>Multicrustacea</taxon>
        <taxon>Hexanauplia</taxon>
        <taxon>Copepoda</taxon>
        <taxon>Siphonostomatoida</taxon>
        <taxon>Caligidae</taxon>
        <taxon>Lepeophtheirus</taxon>
    </lineage>
</organism>
<accession>A0A0K2TS65</accession>
<protein>
    <submittedName>
        <fullName evidence="1">Uncharacterized protein</fullName>
    </submittedName>
</protein>
<name>A0A0K2TS65_LEPSM</name>
<sequence length="89" mass="10096">MSLLYISTDRVSCQRCLQNARTHGKSFGRTVVTLNFFGSSSYISVGYPKMALKNTAEYINKSRGRMETMWVTQQPEQLRLLLLLSTSAL</sequence>
<dbReference type="EMBL" id="HACA01011508">
    <property type="protein sequence ID" value="CDW28869.1"/>
    <property type="molecule type" value="Transcribed_RNA"/>
</dbReference>
<evidence type="ECO:0000313" key="1">
    <source>
        <dbReference type="EMBL" id="CDW28869.1"/>
    </source>
</evidence>